<accession>A0A3Q3IGG1</accession>
<reference evidence="1" key="2">
    <citation type="submission" date="2025-09" db="UniProtKB">
        <authorList>
            <consortium name="Ensembl"/>
        </authorList>
    </citation>
    <scope>IDENTIFICATION</scope>
</reference>
<dbReference type="AlphaFoldDB" id="A0A3Q3IGG1"/>
<dbReference type="Proteomes" id="UP000261600">
    <property type="component" value="Unplaced"/>
</dbReference>
<organism evidence="1 2">
    <name type="scientific">Monopterus albus</name>
    <name type="common">Swamp eel</name>
    <dbReference type="NCBI Taxonomy" id="43700"/>
    <lineage>
        <taxon>Eukaryota</taxon>
        <taxon>Metazoa</taxon>
        <taxon>Chordata</taxon>
        <taxon>Craniata</taxon>
        <taxon>Vertebrata</taxon>
        <taxon>Euteleostomi</taxon>
        <taxon>Actinopterygii</taxon>
        <taxon>Neopterygii</taxon>
        <taxon>Teleostei</taxon>
        <taxon>Neoteleostei</taxon>
        <taxon>Acanthomorphata</taxon>
        <taxon>Anabantaria</taxon>
        <taxon>Synbranchiformes</taxon>
        <taxon>Synbranchidae</taxon>
        <taxon>Monopterus</taxon>
    </lineage>
</organism>
<reference evidence="1" key="1">
    <citation type="submission" date="2025-08" db="UniProtKB">
        <authorList>
            <consortium name="Ensembl"/>
        </authorList>
    </citation>
    <scope>IDENTIFICATION</scope>
</reference>
<sequence>MKKGWCKKAWKAKTPWKLISIHTQLPIYMTQRSVFLRNPPGESRFLILYADLFSLQSSLPDYNSLTSSYVNSSTDTTGKSFLNMKPGAKMLFCA</sequence>
<proteinExistence type="predicted"/>
<keyword evidence="2" id="KW-1185">Reference proteome</keyword>
<dbReference type="Ensembl" id="ENSMALT00000002308.1">
    <property type="protein sequence ID" value="ENSMALP00000002244.1"/>
    <property type="gene ID" value="ENSMALG00000001676.1"/>
</dbReference>
<evidence type="ECO:0000313" key="2">
    <source>
        <dbReference type="Proteomes" id="UP000261600"/>
    </source>
</evidence>
<name>A0A3Q3IGG1_MONAL</name>
<evidence type="ECO:0000313" key="1">
    <source>
        <dbReference type="Ensembl" id="ENSMALP00000002244.1"/>
    </source>
</evidence>
<protein>
    <submittedName>
        <fullName evidence="1">Uncharacterized protein</fullName>
    </submittedName>
</protein>